<dbReference type="PANTHER" id="PTHR12276:SF48">
    <property type="entry name" value="EPSIN-1"/>
    <property type="match status" value="1"/>
</dbReference>
<dbReference type="SMART" id="SM00273">
    <property type="entry name" value="ENTH"/>
    <property type="match status" value="1"/>
</dbReference>
<keyword evidence="3" id="KW-0963">Cytoplasm</keyword>
<evidence type="ECO:0000256" key="5">
    <source>
        <dbReference type="ARBA" id="ARBA00022737"/>
    </source>
</evidence>
<reference evidence="9" key="1">
    <citation type="thesis" date="2020" institute="ProQuest LLC" country="789 East Eisenhower Parkway, Ann Arbor, MI, USA">
        <title>Comparative Genomics and Chromosome Evolution.</title>
        <authorList>
            <person name="Mudd A.B."/>
        </authorList>
    </citation>
    <scope>NUCLEOTIDE SEQUENCE</scope>
    <source>
        <strain evidence="9">HN-11 Male</strain>
        <tissue evidence="9">Kidney and liver</tissue>
    </source>
</reference>
<dbReference type="PROSITE" id="PS50942">
    <property type="entry name" value="ENTH"/>
    <property type="match status" value="1"/>
</dbReference>
<comment type="caution">
    <text evidence="9">The sequence shown here is derived from an EMBL/GenBank/DDBJ whole genome shotgun (WGS) entry which is preliminary data.</text>
</comment>
<feature type="compositionally biased region" description="Low complexity" evidence="7">
    <location>
        <begin position="341"/>
        <end position="352"/>
    </location>
</feature>
<dbReference type="GO" id="GO:0005768">
    <property type="term" value="C:endosome"/>
    <property type="evidence" value="ECO:0007669"/>
    <property type="project" value="TreeGrafter"/>
</dbReference>
<dbReference type="GO" id="GO:0005886">
    <property type="term" value="C:plasma membrane"/>
    <property type="evidence" value="ECO:0007669"/>
    <property type="project" value="TreeGrafter"/>
</dbReference>
<protein>
    <recommendedName>
        <fullName evidence="8">ENTH domain-containing protein</fullName>
    </recommendedName>
</protein>
<dbReference type="InterPro" id="IPR003903">
    <property type="entry name" value="UIM_dom"/>
</dbReference>
<dbReference type="OrthoDB" id="4033880at2759"/>
<evidence type="ECO:0000256" key="1">
    <source>
        <dbReference type="ARBA" id="ARBA00004496"/>
    </source>
</evidence>
<sequence>MSTSSLRRQMKNIVHNYSEAEIKVREATSNDPWGPSSSLMSEIADLTYNVVAFSEIMSMIWKRLNDHGKNWRHVYKAMTLMEYLIKTGSERVAQQCKENIYAIQTLKDFQYVDRDGKDQGVNVREKAKQLVSLLKDDERLKEERAHALKTKEKLAQTSTASSASSTLNPATEAEQAWPQSSGEEELQLQLALAMSKEEAEQVRAKPPPVSEEELQLQLALSLSKEEHDKEERIRRGDDLRLQMAIEESKKEAPSKQEESSLMDLADVFSSPPPAAPPSDPWGSTAAPSTDPWSGGVNTSTVPAVSDPWGGPPVATGASTDPWGAGVQANNVPSDPWAGTPAVSSVDAKSVSDPWNPGGAAATAAPQSSDPWSSSPSLAAKQTDPWAPAATFSDPWGGSPSRPSTNGTVGELDLLAGEVPMSRSLGSKSPDAFDMAAMSGSLSESSKPTRKTPESFLGPNAALVDLDSLISKPTLQNTKTSNPFLVTGATSSTTTNPFQPNQQSSLTLNQLRSSPVMSMGQQVTPAGQTPAAVPYNSVSPMVSVSPMAPGIPLANVSPMVGMQPVAGVGGLPVAAVPPGVPPMSLPSMMPPQQMVTQPLVPNLSAQAVTSTTNPFLL</sequence>
<organism evidence="9 10">
    <name type="scientific">Eleutherodactylus coqui</name>
    <name type="common">Puerto Rican coqui</name>
    <dbReference type="NCBI Taxonomy" id="57060"/>
    <lineage>
        <taxon>Eukaryota</taxon>
        <taxon>Metazoa</taxon>
        <taxon>Chordata</taxon>
        <taxon>Craniata</taxon>
        <taxon>Vertebrata</taxon>
        <taxon>Euteleostomi</taxon>
        <taxon>Amphibia</taxon>
        <taxon>Batrachia</taxon>
        <taxon>Anura</taxon>
        <taxon>Neobatrachia</taxon>
        <taxon>Hyloidea</taxon>
        <taxon>Eleutherodactylidae</taxon>
        <taxon>Eleutherodactylinae</taxon>
        <taxon>Eleutherodactylus</taxon>
        <taxon>Eleutherodactylus</taxon>
    </lineage>
</organism>
<keyword evidence="6" id="KW-0446">Lipid-binding</keyword>
<feature type="compositionally biased region" description="Polar residues" evidence="7">
    <location>
        <begin position="285"/>
        <end position="302"/>
    </location>
</feature>
<dbReference type="Gene3D" id="1.25.40.90">
    <property type="match status" value="1"/>
</dbReference>
<dbReference type="GO" id="GO:0030125">
    <property type="term" value="C:clathrin vesicle coat"/>
    <property type="evidence" value="ECO:0007669"/>
    <property type="project" value="TreeGrafter"/>
</dbReference>
<dbReference type="GO" id="GO:0030276">
    <property type="term" value="F:clathrin binding"/>
    <property type="evidence" value="ECO:0007669"/>
    <property type="project" value="TreeGrafter"/>
</dbReference>
<evidence type="ECO:0000313" key="9">
    <source>
        <dbReference type="EMBL" id="KAG9482619.1"/>
    </source>
</evidence>
<feature type="compositionally biased region" description="Low complexity" evidence="7">
    <location>
        <begin position="363"/>
        <end position="379"/>
    </location>
</feature>
<dbReference type="FunFam" id="1.25.40.90:FF:000002">
    <property type="entry name" value="epsin-2 isoform X1"/>
    <property type="match status" value="1"/>
</dbReference>
<dbReference type="InterPro" id="IPR008942">
    <property type="entry name" value="ENTH_VHS"/>
</dbReference>
<evidence type="ECO:0000256" key="4">
    <source>
        <dbReference type="ARBA" id="ARBA00022553"/>
    </source>
</evidence>
<dbReference type="Proteomes" id="UP000770717">
    <property type="component" value="Unassembled WGS sequence"/>
</dbReference>
<keyword evidence="4" id="KW-0597">Phosphoprotein</keyword>
<keyword evidence="5" id="KW-0677">Repeat</keyword>
<keyword evidence="10" id="KW-1185">Reference proteome</keyword>
<dbReference type="InterPro" id="IPR013809">
    <property type="entry name" value="ENTH"/>
</dbReference>
<evidence type="ECO:0000256" key="3">
    <source>
        <dbReference type="ARBA" id="ARBA00022490"/>
    </source>
</evidence>
<dbReference type="CDD" id="cd16990">
    <property type="entry name" value="ENTH_Epsin"/>
    <property type="match status" value="1"/>
</dbReference>
<dbReference type="GO" id="GO:0005543">
    <property type="term" value="F:phospholipid binding"/>
    <property type="evidence" value="ECO:0007669"/>
    <property type="project" value="TreeGrafter"/>
</dbReference>
<evidence type="ECO:0000313" key="10">
    <source>
        <dbReference type="Proteomes" id="UP000770717"/>
    </source>
</evidence>
<dbReference type="SUPFAM" id="SSF48464">
    <property type="entry name" value="ENTH/VHS domain"/>
    <property type="match status" value="1"/>
</dbReference>
<feature type="region of interest" description="Disordered" evidence="7">
    <location>
        <begin position="192"/>
        <end position="211"/>
    </location>
</feature>
<dbReference type="SMART" id="SM00726">
    <property type="entry name" value="UIM"/>
    <property type="match status" value="3"/>
</dbReference>
<proteinExistence type="inferred from homology"/>
<feature type="region of interest" description="Disordered" evidence="7">
    <location>
        <begin position="148"/>
        <end position="187"/>
    </location>
</feature>
<dbReference type="PROSITE" id="PS50330">
    <property type="entry name" value="UIM"/>
    <property type="match status" value="3"/>
</dbReference>
<feature type="compositionally biased region" description="Pro residues" evidence="7">
    <location>
        <begin position="270"/>
        <end position="279"/>
    </location>
</feature>
<evidence type="ECO:0000256" key="2">
    <source>
        <dbReference type="ARBA" id="ARBA00010130"/>
    </source>
</evidence>
<dbReference type="PANTHER" id="PTHR12276">
    <property type="entry name" value="EPSIN/ENT-RELATED"/>
    <property type="match status" value="1"/>
</dbReference>
<evidence type="ECO:0000259" key="8">
    <source>
        <dbReference type="PROSITE" id="PS50942"/>
    </source>
</evidence>
<feature type="region of interest" description="Disordered" evidence="7">
    <location>
        <begin position="246"/>
        <end position="431"/>
    </location>
</feature>
<dbReference type="EMBL" id="WNTK01000006">
    <property type="protein sequence ID" value="KAG9482619.1"/>
    <property type="molecule type" value="Genomic_DNA"/>
</dbReference>
<name>A0A8J6F7P6_ELECQ</name>
<dbReference type="AlphaFoldDB" id="A0A8J6F7P6"/>
<dbReference type="Pfam" id="PF01417">
    <property type="entry name" value="ENTH"/>
    <property type="match status" value="1"/>
</dbReference>
<gene>
    <name evidence="9" type="ORF">GDO78_011336</name>
</gene>
<feature type="compositionally biased region" description="Basic and acidic residues" evidence="7">
    <location>
        <begin position="246"/>
        <end position="258"/>
    </location>
</feature>
<evidence type="ECO:0000256" key="6">
    <source>
        <dbReference type="ARBA" id="ARBA00023121"/>
    </source>
</evidence>
<feature type="domain" description="ENTH" evidence="8">
    <location>
        <begin position="12"/>
        <end position="144"/>
    </location>
</feature>
<feature type="compositionally biased region" description="Low complexity" evidence="7">
    <location>
        <begin position="155"/>
        <end position="166"/>
    </location>
</feature>
<evidence type="ECO:0000256" key="7">
    <source>
        <dbReference type="SAM" id="MobiDB-lite"/>
    </source>
</evidence>
<comment type="similarity">
    <text evidence="2">Belongs to the epsin family.</text>
</comment>
<dbReference type="GO" id="GO:0006897">
    <property type="term" value="P:endocytosis"/>
    <property type="evidence" value="ECO:0007669"/>
    <property type="project" value="TreeGrafter"/>
</dbReference>
<accession>A0A8J6F7P6</accession>
<comment type="subcellular location">
    <subcellularLocation>
        <location evidence="1">Cytoplasm</location>
    </subcellularLocation>
</comment>